<sequence length="92" mass="10758">MAPPAKRTKYETLPITVQQQRGIMELWPEIEEHLNEWIREHLQNGITIARNNIRMESIKWARANPDPRGLTSILHPLDVSINKPFKENVHAE</sequence>
<keyword evidence="2" id="KW-1185">Reference proteome</keyword>
<dbReference type="Proteomes" id="UP000747542">
    <property type="component" value="Unassembled WGS sequence"/>
</dbReference>
<organism evidence="1 2">
    <name type="scientific">Homarus americanus</name>
    <name type="common">American lobster</name>
    <dbReference type="NCBI Taxonomy" id="6706"/>
    <lineage>
        <taxon>Eukaryota</taxon>
        <taxon>Metazoa</taxon>
        <taxon>Ecdysozoa</taxon>
        <taxon>Arthropoda</taxon>
        <taxon>Crustacea</taxon>
        <taxon>Multicrustacea</taxon>
        <taxon>Malacostraca</taxon>
        <taxon>Eumalacostraca</taxon>
        <taxon>Eucarida</taxon>
        <taxon>Decapoda</taxon>
        <taxon>Pleocyemata</taxon>
        <taxon>Astacidea</taxon>
        <taxon>Nephropoidea</taxon>
        <taxon>Nephropidae</taxon>
        <taxon>Homarus</taxon>
    </lineage>
</organism>
<comment type="caution">
    <text evidence="1">The sequence shown here is derived from an EMBL/GenBank/DDBJ whole genome shotgun (WGS) entry which is preliminary data.</text>
</comment>
<evidence type="ECO:0000313" key="2">
    <source>
        <dbReference type="Proteomes" id="UP000747542"/>
    </source>
</evidence>
<dbReference type="EMBL" id="JAHLQT010013953">
    <property type="protein sequence ID" value="KAG7170547.1"/>
    <property type="molecule type" value="Genomic_DNA"/>
</dbReference>
<protein>
    <submittedName>
        <fullName evidence="1">Uncharacterized protein</fullName>
    </submittedName>
</protein>
<dbReference type="AlphaFoldDB" id="A0A8J5K8J1"/>
<gene>
    <name evidence="1" type="ORF">Hamer_G029318</name>
</gene>
<proteinExistence type="predicted"/>
<reference evidence="1" key="1">
    <citation type="journal article" date="2021" name="Sci. Adv.">
        <title>The American lobster genome reveals insights on longevity, neural, and immune adaptations.</title>
        <authorList>
            <person name="Polinski J.M."/>
            <person name="Zimin A.V."/>
            <person name="Clark K.F."/>
            <person name="Kohn A.B."/>
            <person name="Sadowski N."/>
            <person name="Timp W."/>
            <person name="Ptitsyn A."/>
            <person name="Khanna P."/>
            <person name="Romanova D.Y."/>
            <person name="Williams P."/>
            <person name="Greenwood S.J."/>
            <person name="Moroz L.L."/>
            <person name="Walt D.R."/>
            <person name="Bodnar A.G."/>
        </authorList>
    </citation>
    <scope>NUCLEOTIDE SEQUENCE</scope>
    <source>
        <strain evidence="1">GMGI-L3</strain>
    </source>
</reference>
<accession>A0A8J5K8J1</accession>
<evidence type="ECO:0000313" key="1">
    <source>
        <dbReference type="EMBL" id="KAG7170547.1"/>
    </source>
</evidence>
<name>A0A8J5K8J1_HOMAM</name>
<feature type="non-terminal residue" evidence="1">
    <location>
        <position position="92"/>
    </location>
</feature>